<accession>W1WK13</accession>
<dbReference type="Gene3D" id="3.40.50.300">
    <property type="entry name" value="P-loop containing nucleotide triphosphate hydrolases"/>
    <property type="match status" value="1"/>
</dbReference>
<dbReference type="SUPFAM" id="SSF52540">
    <property type="entry name" value="P-loop containing nucleoside triphosphate hydrolases"/>
    <property type="match status" value="1"/>
</dbReference>
<feature type="domain" description="CobW/HypB/UreG nucleotide-binding" evidence="1">
    <location>
        <begin position="7"/>
        <end position="180"/>
    </location>
</feature>
<comment type="caution">
    <text evidence="2">The sequence shown here is derived from an EMBL/GenBank/DDBJ whole genome shotgun (WGS) entry which is preliminary data.</text>
</comment>
<dbReference type="EMBL" id="AZMM01018814">
    <property type="protein sequence ID" value="ETJ16769.1"/>
    <property type="molecule type" value="Genomic_DNA"/>
</dbReference>
<sequence>MKIKLDIVSGFLGAGKTTLIKKLVTEGYKDEKIVVLENEFGKVGIDTDILKNTGVEVEEITAGCICCSSSGDFLSSMEDIINKFSPNRIIVEPTGVAKLSEILRACNDFKFKGLFEVNNIISVLDVKRFDFVSSYSKVFVDDQIAVSKTIVLSKNIGASIKHIEDIYSYIKNININANIINEDIYNISGQELVNAIENEIQEYDMLKLLNKLDETAETKNPYHFATLEFKTHKPIDYENIELIFKCFEDEDTYGKVVRGKGILQNSEQNWYKFDYVENEIQEENYYKEDIGAICIIGYKLNKKNILNLFDW</sequence>
<name>W1WK13_9ZZZZ</name>
<dbReference type="PANTHER" id="PTHR13748:SF62">
    <property type="entry name" value="COBW DOMAIN-CONTAINING PROTEIN"/>
    <property type="match status" value="1"/>
</dbReference>
<proteinExistence type="predicted"/>
<dbReference type="Pfam" id="PF02492">
    <property type="entry name" value="cobW"/>
    <property type="match status" value="1"/>
</dbReference>
<evidence type="ECO:0000259" key="1">
    <source>
        <dbReference type="Pfam" id="PF02492"/>
    </source>
</evidence>
<dbReference type="InterPro" id="IPR003495">
    <property type="entry name" value="CobW/HypB/UreG_nucleotide-bd"/>
</dbReference>
<dbReference type="AlphaFoldDB" id="W1WK13"/>
<gene>
    <name evidence="2" type="ORF">Q604_UNBc4C00033G0006</name>
</gene>
<dbReference type="InterPro" id="IPR051316">
    <property type="entry name" value="Zinc-reg_GTPase_activator"/>
</dbReference>
<evidence type="ECO:0000313" key="2">
    <source>
        <dbReference type="EMBL" id="ETJ16769.1"/>
    </source>
</evidence>
<protein>
    <recommendedName>
        <fullName evidence="1">CobW/HypB/UreG nucleotide-binding domain-containing protein</fullName>
    </recommendedName>
</protein>
<dbReference type="PANTHER" id="PTHR13748">
    <property type="entry name" value="COBW-RELATED"/>
    <property type="match status" value="1"/>
</dbReference>
<organism evidence="2">
    <name type="scientific">human gut metagenome</name>
    <dbReference type="NCBI Taxonomy" id="408170"/>
    <lineage>
        <taxon>unclassified sequences</taxon>
        <taxon>metagenomes</taxon>
        <taxon>organismal metagenomes</taxon>
    </lineage>
</organism>
<dbReference type="InterPro" id="IPR027417">
    <property type="entry name" value="P-loop_NTPase"/>
</dbReference>
<dbReference type="GO" id="GO:0005737">
    <property type="term" value="C:cytoplasm"/>
    <property type="evidence" value="ECO:0007669"/>
    <property type="project" value="TreeGrafter"/>
</dbReference>
<reference evidence="2" key="1">
    <citation type="submission" date="2013-12" db="EMBL/GenBank/DDBJ databases">
        <title>A Varibaculum cambriense genome reconstructed from a premature infant gut community with otherwise low bacterial novelty that shifts toward anaerobic metabolism during the third week of life.</title>
        <authorList>
            <person name="Brown C.T."/>
            <person name="Sharon I."/>
            <person name="Thomas B.C."/>
            <person name="Castelle C.J."/>
            <person name="Morowitz M.J."/>
            <person name="Banfield J.F."/>
        </authorList>
    </citation>
    <scope>NUCLEOTIDE SEQUENCE</scope>
</reference>